<accession>A0A6A5QK20</accession>
<dbReference type="AlphaFoldDB" id="A0A6A5QK20"/>
<evidence type="ECO:0000313" key="3">
    <source>
        <dbReference type="Proteomes" id="UP000800096"/>
    </source>
</evidence>
<keyword evidence="1" id="KW-1133">Transmembrane helix</keyword>
<organism evidence="2 3">
    <name type="scientific">Ampelomyces quisqualis</name>
    <name type="common">Powdery mildew agent</name>
    <dbReference type="NCBI Taxonomy" id="50730"/>
    <lineage>
        <taxon>Eukaryota</taxon>
        <taxon>Fungi</taxon>
        <taxon>Dikarya</taxon>
        <taxon>Ascomycota</taxon>
        <taxon>Pezizomycotina</taxon>
        <taxon>Dothideomycetes</taxon>
        <taxon>Pleosporomycetidae</taxon>
        <taxon>Pleosporales</taxon>
        <taxon>Pleosporineae</taxon>
        <taxon>Phaeosphaeriaceae</taxon>
        <taxon>Ampelomyces</taxon>
    </lineage>
</organism>
<reference evidence="2" key="1">
    <citation type="journal article" date="2020" name="Stud. Mycol.">
        <title>101 Dothideomycetes genomes: a test case for predicting lifestyles and emergence of pathogens.</title>
        <authorList>
            <person name="Haridas S."/>
            <person name="Albert R."/>
            <person name="Binder M."/>
            <person name="Bloem J."/>
            <person name="Labutti K."/>
            <person name="Salamov A."/>
            <person name="Andreopoulos B."/>
            <person name="Baker S."/>
            <person name="Barry K."/>
            <person name="Bills G."/>
            <person name="Bluhm B."/>
            <person name="Cannon C."/>
            <person name="Castanera R."/>
            <person name="Culley D."/>
            <person name="Daum C."/>
            <person name="Ezra D."/>
            <person name="Gonzalez J."/>
            <person name="Henrissat B."/>
            <person name="Kuo A."/>
            <person name="Liang C."/>
            <person name="Lipzen A."/>
            <person name="Lutzoni F."/>
            <person name="Magnuson J."/>
            <person name="Mondo S."/>
            <person name="Nolan M."/>
            <person name="Ohm R."/>
            <person name="Pangilinan J."/>
            <person name="Park H.-J."/>
            <person name="Ramirez L."/>
            <person name="Alfaro M."/>
            <person name="Sun H."/>
            <person name="Tritt A."/>
            <person name="Yoshinaga Y."/>
            <person name="Zwiers L.-H."/>
            <person name="Turgeon B."/>
            <person name="Goodwin S."/>
            <person name="Spatafora J."/>
            <person name="Crous P."/>
            <person name="Grigoriev I."/>
        </authorList>
    </citation>
    <scope>NUCLEOTIDE SEQUENCE</scope>
    <source>
        <strain evidence="2">HMLAC05119</strain>
    </source>
</reference>
<keyword evidence="1" id="KW-0812">Transmembrane</keyword>
<gene>
    <name evidence="2" type="ORF">BDU57DRAFT_518042</name>
</gene>
<dbReference type="OrthoDB" id="3559694at2759"/>
<dbReference type="Proteomes" id="UP000800096">
    <property type="component" value="Unassembled WGS sequence"/>
</dbReference>
<feature type="transmembrane region" description="Helical" evidence="1">
    <location>
        <begin position="54"/>
        <end position="71"/>
    </location>
</feature>
<protein>
    <submittedName>
        <fullName evidence="2">Nuclear pore assembly and biogenesis-domain-containing protein</fullName>
    </submittedName>
</protein>
<dbReference type="EMBL" id="ML979136">
    <property type="protein sequence ID" value="KAF1915188.1"/>
    <property type="molecule type" value="Genomic_DNA"/>
</dbReference>
<proteinExistence type="predicted"/>
<dbReference type="InterPro" id="IPR024316">
    <property type="entry name" value="APQ12"/>
</dbReference>
<keyword evidence="3" id="KW-1185">Reference proteome</keyword>
<feature type="transmembrane region" description="Helical" evidence="1">
    <location>
        <begin position="14"/>
        <end position="34"/>
    </location>
</feature>
<keyword evidence="1" id="KW-0472">Membrane</keyword>
<name>A0A6A5QK20_AMPQU</name>
<feature type="transmembrane region" description="Helical" evidence="1">
    <location>
        <begin position="78"/>
        <end position="102"/>
    </location>
</feature>
<evidence type="ECO:0000313" key="2">
    <source>
        <dbReference type="EMBL" id="KAF1915188.1"/>
    </source>
</evidence>
<evidence type="ECO:0000256" key="1">
    <source>
        <dbReference type="SAM" id="Phobius"/>
    </source>
</evidence>
<dbReference type="Pfam" id="PF12716">
    <property type="entry name" value="Apq12"/>
    <property type="match status" value="1"/>
</dbReference>
<sequence length="154" mass="17674">MDFIQDYASLLPRLLPSSIASPLLTLVTTALGLTRTLQTHFSPLLTRLVTQPDIASILALLAMFFISLKILDMAYRAVMFWVNMALRLVFWGVVVVLGMWMWNRGVDGFVEDVGGLVDYWTGKYEKYSGEVKGFRERERGQIRVKAEQRRRGWL</sequence>